<reference evidence="1 2" key="1">
    <citation type="submission" date="2015-09" db="EMBL/GenBank/DDBJ databases">
        <authorList>
            <consortium name="Swine Surveillance"/>
        </authorList>
    </citation>
    <scope>NUCLEOTIDE SEQUENCE [LARGE SCALE GENOMIC DNA]</scope>
    <source>
        <strain evidence="1 2">CECT 5294</strain>
    </source>
</reference>
<evidence type="ECO:0000313" key="2">
    <source>
        <dbReference type="Proteomes" id="UP000051298"/>
    </source>
</evidence>
<dbReference type="AlphaFoldDB" id="A0A0P1EWA1"/>
<gene>
    <name evidence="1" type="ORF">THS5294_00373</name>
</gene>
<name>A0A0P1EWA1_9RHOB</name>
<sequence>MAGNLKKFVNPRFLKTIDPMLMRQLFDRHFVGGAAPIAFDDAEANHRGLLAEYFDQPVNDWSEGLVADLHRIAELGTSHGMETILSAARRQQITLFEPADPEQTADAPAEQDPKHVALHVYLHHHDLFEVAADQLALRAPTAMAEFRGPERDVPADFTDDVGAALEAAAAALFAKDLQGGYCRLAPYDEDDEFNLVLSHGAPVKTTPVVSGDREEIITVRAVKYAALRYNATEGRLLIGGVLKSQQVELAELFATHILGRPGFFAGDHARDLYTLDPISEAGPDFAFEHRHDDTIHSVTIVAAAADLFEWDEDAQASRHLRSWVTKDTNGALRNFTTSEVDFRQGWRLGEITFRVFFHVGKKKPAQSTVRLKPPGTLAFRRTRFEKSIHTLIARNGLEKDHDFDLVVEAAE</sequence>
<evidence type="ECO:0000313" key="1">
    <source>
        <dbReference type="EMBL" id="CUH59092.1"/>
    </source>
</evidence>
<dbReference type="Proteomes" id="UP000051298">
    <property type="component" value="Unassembled WGS sequence"/>
</dbReference>
<accession>A0A0P1EWA1</accession>
<proteinExistence type="predicted"/>
<dbReference type="RefSeq" id="WP_058122398.1">
    <property type="nucleotide sequence ID" value="NZ_CYRX01000008.1"/>
</dbReference>
<dbReference type="EMBL" id="CYRX01000008">
    <property type="protein sequence ID" value="CUH59092.1"/>
    <property type="molecule type" value="Genomic_DNA"/>
</dbReference>
<protein>
    <submittedName>
        <fullName evidence="1">Uncharacterized protein</fullName>
    </submittedName>
</protein>
<organism evidence="1 2">
    <name type="scientific">Thalassobacter stenotrophicus</name>
    <dbReference type="NCBI Taxonomy" id="266809"/>
    <lineage>
        <taxon>Bacteria</taxon>
        <taxon>Pseudomonadati</taxon>
        <taxon>Pseudomonadota</taxon>
        <taxon>Alphaproteobacteria</taxon>
        <taxon>Rhodobacterales</taxon>
        <taxon>Roseobacteraceae</taxon>
        <taxon>Thalassobacter</taxon>
    </lineage>
</organism>